<dbReference type="Proteomes" id="UP000245207">
    <property type="component" value="Unassembled WGS sequence"/>
</dbReference>
<name>A0A2U1LFZ6_ARTAN</name>
<dbReference type="InterPro" id="IPR017451">
    <property type="entry name" value="F-box-assoc_interact_dom"/>
</dbReference>
<protein>
    <submittedName>
        <fullName evidence="2">F-box domain-containing protein</fullName>
    </submittedName>
</protein>
<evidence type="ECO:0000259" key="1">
    <source>
        <dbReference type="PROSITE" id="PS50181"/>
    </source>
</evidence>
<dbReference type="PANTHER" id="PTHR31672:SF13">
    <property type="entry name" value="F-BOX PROTEIN CPR30-LIKE"/>
    <property type="match status" value="1"/>
</dbReference>
<feature type="domain" description="F-box" evidence="1">
    <location>
        <begin position="1"/>
        <end position="43"/>
    </location>
</feature>
<dbReference type="CDD" id="cd22157">
    <property type="entry name" value="F-box_AtFBW1-like"/>
    <property type="match status" value="1"/>
</dbReference>
<keyword evidence="3" id="KW-1185">Reference proteome</keyword>
<dbReference type="SMART" id="SM00256">
    <property type="entry name" value="FBOX"/>
    <property type="match status" value="1"/>
</dbReference>
<dbReference type="STRING" id="35608.A0A2U1LFZ6"/>
<accession>A0A2U1LFZ6</accession>
<proteinExistence type="predicted"/>
<dbReference type="Gene3D" id="1.20.1280.50">
    <property type="match status" value="1"/>
</dbReference>
<dbReference type="Pfam" id="PF07734">
    <property type="entry name" value="FBA_1"/>
    <property type="match status" value="1"/>
</dbReference>
<sequence>MVELPQDTLYNIFSRLPIKSLACFRCVCKQWRKVINDPYLNKIRGEEEPIPIMFQQFRIAYTNILCKLSSLAIIKSITTVKVEKDPIFEFSREDLTPGFISRLVIGFCNGLVLFNSKHILHYSINYIVINPLSKQCHKLPRIKIRPAARAACYLRKSGGIGYDDSTNTFKIVFVIQDEQSSKQVDVKLRTIVHVLGTNTWREISQVPSYFINGECVFAHGCLYWLVCADHSSTEPRKVVCFSRLVTNTYEE</sequence>
<reference evidence="2 3" key="1">
    <citation type="journal article" date="2018" name="Mol. Plant">
        <title>The genome of Artemisia annua provides insight into the evolution of Asteraceae family and artemisinin biosynthesis.</title>
        <authorList>
            <person name="Shen Q."/>
            <person name="Zhang L."/>
            <person name="Liao Z."/>
            <person name="Wang S."/>
            <person name="Yan T."/>
            <person name="Shi P."/>
            <person name="Liu M."/>
            <person name="Fu X."/>
            <person name="Pan Q."/>
            <person name="Wang Y."/>
            <person name="Lv Z."/>
            <person name="Lu X."/>
            <person name="Zhang F."/>
            <person name="Jiang W."/>
            <person name="Ma Y."/>
            <person name="Chen M."/>
            <person name="Hao X."/>
            <person name="Li L."/>
            <person name="Tang Y."/>
            <person name="Lv G."/>
            <person name="Zhou Y."/>
            <person name="Sun X."/>
            <person name="Brodelius P.E."/>
            <person name="Rose J.K.C."/>
            <person name="Tang K."/>
        </authorList>
    </citation>
    <scope>NUCLEOTIDE SEQUENCE [LARGE SCALE GENOMIC DNA]</scope>
    <source>
        <strain evidence="3">cv. Huhao1</strain>
        <tissue evidence="2">Leaf</tissue>
    </source>
</reference>
<dbReference type="InterPro" id="IPR036047">
    <property type="entry name" value="F-box-like_dom_sf"/>
</dbReference>
<dbReference type="PANTHER" id="PTHR31672">
    <property type="entry name" value="BNACNNG10540D PROTEIN"/>
    <property type="match status" value="1"/>
</dbReference>
<dbReference type="OrthoDB" id="1622397at2759"/>
<comment type="caution">
    <text evidence="2">The sequence shown here is derived from an EMBL/GenBank/DDBJ whole genome shotgun (WGS) entry which is preliminary data.</text>
</comment>
<dbReference type="Pfam" id="PF00646">
    <property type="entry name" value="F-box"/>
    <property type="match status" value="1"/>
</dbReference>
<dbReference type="EMBL" id="PKPP01009602">
    <property type="protein sequence ID" value="PWA47892.1"/>
    <property type="molecule type" value="Genomic_DNA"/>
</dbReference>
<dbReference type="PROSITE" id="PS50181">
    <property type="entry name" value="FBOX"/>
    <property type="match status" value="1"/>
</dbReference>
<gene>
    <name evidence="2" type="ORF">CTI12_AA495450</name>
</gene>
<dbReference type="SUPFAM" id="SSF81383">
    <property type="entry name" value="F-box domain"/>
    <property type="match status" value="1"/>
</dbReference>
<dbReference type="InterPro" id="IPR006527">
    <property type="entry name" value="F-box-assoc_dom_typ1"/>
</dbReference>
<dbReference type="NCBIfam" id="TIGR01640">
    <property type="entry name" value="F_box_assoc_1"/>
    <property type="match status" value="1"/>
</dbReference>
<dbReference type="AlphaFoldDB" id="A0A2U1LFZ6"/>
<organism evidence="2 3">
    <name type="scientific">Artemisia annua</name>
    <name type="common">Sweet wormwood</name>
    <dbReference type="NCBI Taxonomy" id="35608"/>
    <lineage>
        <taxon>Eukaryota</taxon>
        <taxon>Viridiplantae</taxon>
        <taxon>Streptophyta</taxon>
        <taxon>Embryophyta</taxon>
        <taxon>Tracheophyta</taxon>
        <taxon>Spermatophyta</taxon>
        <taxon>Magnoliopsida</taxon>
        <taxon>eudicotyledons</taxon>
        <taxon>Gunneridae</taxon>
        <taxon>Pentapetalae</taxon>
        <taxon>asterids</taxon>
        <taxon>campanulids</taxon>
        <taxon>Asterales</taxon>
        <taxon>Asteraceae</taxon>
        <taxon>Asteroideae</taxon>
        <taxon>Anthemideae</taxon>
        <taxon>Artemisiinae</taxon>
        <taxon>Artemisia</taxon>
    </lineage>
</organism>
<evidence type="ECO:0000313" key="3">
    <source>
        <dbReference type="Proteomes" id="UP000245207"/>
    </source>
</evidence>
<dbReference type="InterPro" id="IPR001810">
    <property type="entry name" value="F-box_dom"/>
</dbReference>
<evidence type="ECO:0000313" key="2">
    <source>
        <dbReference type="EMBL" id="PWA47892.1"/>
    </source>
</evidence>
<dbReference type="InterPro" id="IPR050796">
    <property type="entry name" value="SCF_F-box_component"/>
</dbReference>